<dbReference type="PANTHER" id="PTHR14859:SF1">
    <property type="entry name" value="PGAP2-INTERACTING PROTEIN"/>
    <property type="match status" value="1"/>
</dbReference>
<dbReference type="InterPro" id="IPR005135">
    <property type="entry name" value="Endo/exonuclease/phosphatase"/>
</dbReference>
<dbReference type="GO" id="GO:0004519">
    <property type="term" value="F:endonuclease activity"/>
    <property type="evidence" value="ECO:0007669"/>
    <property type="project" value="UniProtKB-KW"/>
</dbReference>
<reference evidence="3 4" key="1">
    <citation type="journal article" date="2013" name="Stand. Genomic Sci.">
        <title>Genomic Encyclopedia of Type Strains, Phase I: The one thousand microbial genomes (KMG-I) project.</title>
        <authorList>
            <person name="Kyrpides N.C."/>
            <person name="Woyke T."/>
            <person name="Eisen J.A."/>
            <person name="Garrity G."/>
            <person name="Lilburn T.G."/>
            <person name="Beck B.J."/>
            <person name="Whitman W.B."/>
            <person name="Hugenholtz P."/>
            <person name="Klenk H.P."/>
        </authorList>
    </citation>
    <scope>NUCLEOTIDE SEQUENCE [LARGE SCALE GENOMIC DNA]</scope>
    <source>
        <strain evidence="3 4">DSM 45044</strain>
    </source>
</reference>
<keyword evidence="1" id="KW-1133">Transmembrane helix</keyword>
<dbReference type="GO" id="GO:0006506">
    <property type="term" value="P:GPI anchor biosynthetic process"/>
    <property type="evidence" value="ECO:0007669"/>
    <property type="project" value="TreeGrafter"/>
</dbReference>
<protein>
    <submittedName>
        <fullName evidence="3">Endonuclease/exonuclease/phosphatase family metal-dependent hydrolase</fullName>
    </submittedName>
</protein>
<dbReference type="OrthoDB" id="155529at2"/>
<feature type="transmembrane region" description="Helical" evidence="1">
    <location>
        <begin position="321"/>
        <end position="341"/>
    </location>
</feature>
<keyword evidence="3" id="KW-0255">Endonuclease</keyword>
<gene>
    <name evidence="3" type="ORF">LX16_3164</name>
</gene>
<dbReference type="AlphaFoldDB" id="A0A562V3L8"/>
<dbReference type="InterPro" id="IPR051916">
    <property type="entry name" value="GPI-anchor_lipid_remodeler"/>
</dbReference>
<sequence>MGNRFRWDVALGVVVLVDALRVFLPSLITLFGQAGSTPAEYMALFALVWFLVPVAVVPLLRLVPAARIMPVALGILVAGRIVLQATDGGAFQLYVSAVAVAAGLTWLTAVAADRRDSHTGIAGFLGGLWIATIVHISLDGVDLMWRDPLLAWPLLAVELLALGVAVRRRPEPAEGEGSALPWLGCGPALLLWGMVFGNPAHTGMSMDSGLVWLAGVVSAAAALWWLLRLGVATSSRIRNLAALMLAGAVLVFLFPAPDPARAPVIALGLAWTTGIAVVALLCRPTVGRGTPRGRAIAFAVSMLGFLVLTFGYYGAYDLYLVNWWVPVVAAAAVAAVGLVPSAPDPRRPMTLQFAPRTAAVVGAVLALAGVAPLWQSVSPSSDPPQDGLRVAAYNIRMGYGLDGRLSLDAQADALAALDPHVIALSEVDRGWFLNGGHDDLRHIADRLGMEFVWAPAADQHWGDAVLTNLPVVRTVSHPLVAGGPTGAQALEVAVRWRGEEVTVIATHLQPPPDWRPLDQVEQLAGIAAEAAGGGPVVLAGDLNLEPGSAAWDVLTDAGLHDAFAESRPLYSIPGDSTEQIDHVLVTADWTATDPANPDVPHSDHRPIAVTLTL</sequence>
<feature type="transmembrane region" description="Helical" evidence="1">
    <location>
        <begin position="179"/>
        <end position="197"/>
    </location>
</feature>
<dbReference type="EMBL" id="VLLL01000006">
    <property type="protein sequence ID" value="TWJ12407.1"/>
    <property type="molecule type" value="Genomic_DNA"/>
</dbReference>
<keyword evidence="3" id="KW-0378">Hydrolase</keyword>
<dbReference type="PANTHER" id="PTHR14859">
    <property type="entry name" value="CALCOFLUOR WHITE HYPERSENSITIVE PROTEIN PRECURSOR"/>
    <property type="match status" value="1"/>
</dbReference>
<dbReference type="GO" id="GO:0016020">
    <property type="term" value="C:membrane"/>
    <property type="evidence" value="ECO:0007669"/>
    <property type="project" value="GOC"/>
</dbReference>
<feature type="transmembrane region" description="Helical" evidence="1">
    <location>
        <begin position="209"/>
        <end position="227"/>
    </location>
</feature>
<dbReference type="GO" id="GO:0004527">
    <property type="term" value="F:exonuclease activity"/>
    <property type="evidence" value="ECO:0007669"/>
    <property type="project" value="UniProtKB-KW"/>
</dbReference>
<keyword evidence="4" id="KW-1185">Reference proteome</keyword>
<feature type="transmembrane region" description="Helical" evidence="1">
    <location>
        <begin position="119"/>
        <end position="138"/>
    </location>
</feature>
<keyword evidence="3" id="KW-0540">Nuclease</keyword>
<keyword evidence="3" id="KW-0269">Exonuclease</keyword>
<feature type="transmembrane region" description="Helical" evidence="1">
    <location>
        <begin position="295"/>
        <end position="315"/>
    </location>
</feature>
<feature type="transmembrane region" description="Helical" evidence="1">
    <location>
        <begin position="150"/>
        <end position="167"/>
    </location>
</feature>
<evidence type="ECO:0000313" key="3">
    <source>
        <dbReference type="EMBL" id="TWJ12407.1"/>
    </source>
</evidence>
<evidence type="ECO:0000313" key="4">
    <source>
        <dbReference type="Proteomes" id="UP000321617"/>
    </source>
</evidence>
<keyword evidence="1" id="KW-0472">Membrane</keyword>
<organism evidence="3 4">
    <name type="scientific">Stackebrandtia albiflava</name>
    <dbReference type="NCBI Taxonomy" id="406432"/>
    <lineage>
        <taxon>Bacteria</taxon>
        <taxon>Bacillati</taxon>
        <taxon>Actinomycetota</taxon>
        <taxon>Actinomycetes</taxon>
        <taxon>Glycomycetales</taxon>
        <taxon>Glycomycetaceae</taxon>
        <taxon>Stackebrandtia</taxon>
    </lineage>
</organism>
<comment type="caution">
    <text evidence="3">The sequence shown here is derived from an EMBL/GenBank/DDBJ whole genome shotgun (WGS) entry which is preliminary data.</text>
</comment>
<feature type="domain" description="Endonuclease/exonuclease/phosphatase" evidence="2">
    <location>
        <begin position="392"/>
        <end position="604"/>
    </location>
</feature>
<dbReference type="Pfam" id="PF03372">
    <property type="entry name" value="Exo_endo_phos"/>
    <property type="match status" value="1"/>
</dbReference>
<accession>A0A562V3L8</accession>
<proteinExistence type="predicted"/>
<feature type="transmembrane region" description="Helical" evidence="1">
    <location>
        <begin position="239"/>
        <end position="256"/>
    </location>
</feature>
<feature type="transmembrane region" description="Helical" evidence="1">
    <location>
        <begin position="353"/>
        <end position="374"/>
    </location>
</feature>
<dbReference type="RefSeq" id="WP_147139509.1">
    <property type="nucleotide sequence ID" value="NZ_BAABIJ010000002.1"/>
</dbReference>
<dbReference type="InterPro" id="IPR036691">
    <property type="entry name" value="Endo/exonu/phosph_ase_sf"/>
</dbReference>
<keyword evidence="1" id="KW-0812">Transmembrane</keyword>
<feature type="transmembrane region" description="Helical" evidence="1">
    <location>
        <begin position="41"/>
        <end position="60"/>
    </location>
</feature>
<feature type="transmembrane region" description="Helical" evidence="1">
    <location>
        <begin position="91"/>
        <end position="112"/>
    </location>
</feature>
<dbReference type="SUPFAM" id="SSF56219">
    <property type="entry name" value="DNase I-like"/>
    <property type="match status" value="1"/>
</dbReference>
<dbReference type="Proteomes" id="UP000321617">
    <property type="component" value="Unassembled WGS sequence"/>
</dbReference>
<feature type="transmembrane region" description="Helical" evidence="1">
    <location>
        <begin position="67"/>
        <end position="85"/>
    </location>
</feature>
<feature type="transmembrane region" description="Helical" evidence="1">
    <location>
        <begin position="7"/>
        <end position="29"/>
    </location>
</feature>
<name>A0A562V3L8_9ACTN</name>
<evidence type="ECO:0000259" key="2">
    <source>
        <dbReference type="Pfam" id="PF03372"/>
    </source>
</evidence>
<feature type="transmembrane region" description="Helical" evidence="1">
    <location>
        <begin position="262"/>
        <end position="283"/>
    </location>
</feature>
<evidence type="ECO:0000256" key="1">
    <source>
        <dbReference type="SAM" id="Phobius"/>
    </source>
</evidence>
<dbReference type="Gene3D" id="3.60.10.10">
    <property type="entry name" value="Endonuclease/exonuclease/phosphatase"/>
    <property type="match status" value="1"/>
</dbReference>